<comment type="catalytic activity">
    <reaction evidence="1 14 15 16">
        <text>Endonucleolytic cleavage to 5'-phosphomonoester.</text>
        <dbReference type="EC" id="3.1.26.4"/>
    </reaction>
</comment>
<evidence type="ECO:0000256" key="13">
    <source>
        <dbReference type="ARBA" id="ARBA00023211"/>
    </source>
</evidence>
<dbReference type="InterPro" id="IPR001352">
    <property type="entry name" value="RNase_HII/HIII"/>
</dbReference>
<evidence type="ECO:0000256" key="1">
    <source>
        <dbReference type="ARBA" id="ARBA00000077"/>
    </source>
</evidence>
<evidence type="ECO:0000256" key="12">
    <source>
        <dbReference type="ARBA" id="ARBA00022801"/>
    </source>
</evidence>
<dbReference type="Proteomes" id="UP000076476">
    <property type="component" value="Unassembled WGS sequence"/>
</dbReference>
<dbReference type="OrthoDB" id="9803420at2"/>
<evidence type="ECO:0000256" key="4">
    <source>
        <dbReference type="ARBA" id="ARBA00004496"/>
    </source>
</evidence>
<feature type="binding site" evidence="14 15">
    <location>
        <position position="170"/>
    </location>
    <ligand>
        <name>a divalent metal cation</name>
        <dbReference type="ChEBI" id="CHEBI:60240"/>
    </ligand>
</feature>
<dbReference type="RefSeq" id="WP_063388421.1">
    <property type="nucleotide sequence ID" value="NZ_LWBR01000035.1"/>
</dbReference>
<dbReference type="InterPro" id="IPR022898">
    <property type="entry name" value="RNase_HII"/>
</dbReference>
<dbReference type="GO" id="GO:0004523">
    <property type="term" value="F:RNA-DNA hybrid ribonuclease activity"/>
    <property type="evidence" value="ECO:0007669"/>
    <property type="project" value="UniProtKB-UniRule"/>
</dbReference>
<dbReference type="NCBIfam" id="NF000594">
    <property type="entry name" value="PRK00015.1-1"/>
    <property type="match status" value="1"/>
</dbReference>
<dbReference type="GO" id="GO:0030145">
    <property type="term" value="F:manganese ion binding"/>
    <property type="evidence" value="ECO:0007669"/>
    <property type="project" value="UniProtKB-UniRule"/>
</dbReference>
<dbReference type="STRING" id="33936.AZI98_11445"/>
<evidence type="ECO:0000256" key="9">
    <source>
        <dbReference type="ARBA" id="ARBA00022722"/>
    </source>
</evidence>
<evidence type="ECO:0000256" key="11">
    <source>
        <dbReference type="ARBA" id="ARBA00022759"/>
    </source>
</evidence>
<dbReference type="FunFam" id="3.30.420.10:FF:000006">
    <property type="entry name" value="Ribonuclease HII"/>
    <property type="match status" value="1"/>
</dbReference>
<evidence type="ECO:0000256" key="2">
    <source>
        <dbReference type="ARBA" id="ARBA00001946"/>
    </source>
</evidence>
<protein>
    <recommendedName>
        <fullName evidence="7 14">Ribonuclease HII</fullName>
        <shortName evidence="14">RNase HII</shortName>
        <ecNumber evidence="6 14">3.1.26.4</ecNumber>
    </recommendedName>
</protein>
<comment type="cofactor">
    <cofactor evidence="14 15">
        <name>Mn(2+)</name>
        <dbReference type="ChEBI" id="CHEBI:29035"/>
    </cofactor>
    <cofactor evidence="14 15">
        <name>Mg(2+)</name>
        <dbReference type="ChEBI" id="CHEBI:18420"/>
    </cofactor>
    <text evidence="14 15">Manganese or magnesium. Binds 1 divalent metal ion per monomer in the absence of substrate. May bind a second metal ion after substrate binding.</text>
</comment>
<keyword evidence="10 14" id="KW-0479">Metal-binding</keyword>
<dbReference type="PANTHER" id="PTHR10954">
    <property type="entry name" value="RIBONUCLEASE H2 SUBUNIT A"/>
    <property type="match status" value="1"/>
</dbReference>
<evidence type="ECO:0000256" key="10">
    <source>
        <dbReference type="ARBA" id="ARBA00022723"/>
    </source>
</evidence>
<comment type="subcellular location">
    <subcellularLocation>
        <location evidence="4 14">Cytoplasm</location>
    </subcellularLocation>
</comment>
<sequence>MNLTAKEIEEKLSAIHDINDPFFLACQKDERKTVQKLVKKWLKQYEKEQQLRQQFQNMCKYERALKEKGFRMLAGIDEVGRGCLAGPVVAACVILPDEFYLPGLTDSKKISKQKREEFFQYIMDLAVDVGIGFVSAKEIDELNIYNATKKAMLLAIDQLKQAKPDHLLIDALELPINIPQLSIIKGDEKSITIAASSCIAKVVRDRYMEELGKQFPEYGFERHVGYGTKQHLEAIEKHGVTEHHRKSFAPVQDALNFFNG</sequence>
<comment type="cofactor">
    <cofactor evidence="2">
        <name>Mg(2+)</name>
        <dbReference type="ChEBI" id="CHEBI:18420"/>
    </cofactor>
</comment>
<dbReference type="GO" id="GO:0032299">
    <property type="term" value="C:ribonuclease H2 complex"/>
    <property type="evidence" value="ECO:0007669"/>
    <property type="project" value="TreeGrafter"/>
</dbReference>
<evidence type="ECO:0000256" key="15">
    <source>
        <dbReference type="PROSITE-ProRule" id="PRU01319"/>
    </source>
</evidence>
<name>A0A165X6L5_9BACI</name>
<proteinExistence type="inferred from homology"/>
<dbReference type="InterPro" id="IPR036397">
    <property type="entry name" value="RNaseH_sf"/>
</dbReference>
<keyword evidence="19" id="KW-1185">Reference proteome</keyword>
<reference evidence="18 19" key="1">
    <citation type="submission" date="2016-04" db="EMBL/GenBank/DDBJ databases">
        <title>Draft genome sequence of Aeribacillus pallidus 8m3 from petroleum reservoir.</title>
        <authorList>
            <person name="Poltaraus A.B."/>
            <person name="Nazina T.N."/>
            <person name="Tourova T.P."/>
            <person name="Malakho S.M."/>
            <person name="Korshunova A.V."/>
            <person name="Sokolova D.S."/>
        </authorList>
    </citation>
    <scope>NUCLEOTIDE SEQUENCE [LARGE SCALE GENOMIC DNA]</scope>
    <source>
        <strain evidence="18 19">8m3</strain>
    </source>
</reference>
<comment type="function">
    <text evidence="3 14 16">Endonuclease that specifically degrades the RNA of RNA-DNA hybrids.</text>
</comment>
<evidence type="ECO:0000256" key="14">
    <source>
        <dbReference type="HAMAP-Rule" id="MF_00052"/>
    </source>
</evidence>
<keyword evidence="8 14" id="KW-0963">Cytoplasm</keyword>
<comment type="caution">
    <text evidence="18">The sequence shown here is derived from an EMBL/GenBank/DDBJ whole genome shotgun (WGS) entry which is preliminary data.</text>
</comment>
<keyword evidence="12 14" id="KW-0378">Hydrolase</keyword>
<keyword evidence="13 14" id="KW-0464">Manganese</keyword>
<dbReference type="GO" id="GO:0005737">
    <property type="term" value="C:cytoplasm"/>
    <property type="evidence" value="ECO:0007669"/>
    <property type="project" value="UniProtKB-SubCell"/>
</dbReference>
<keyword evidence="9 14" id="KW-0540">Nuclease</keyword>
<dbReference type="GO" id="GO:0003723">
    <property type="term" value="F:RNA binding"/>
    <property type="evidence" value="ECO:0007669"/>
    <property type="project" value="UniProtKB-UniRule"/>
</dbReference>
<dbReference type="PROSITE" id="PS51975">
    <property type="entry name" value="RNASE_H_2"/>
    <property type="match status" value="1"/>
</dbReference>
<dbReference type="EC" id="3.1.26.4" evidence="6 14"/>
<dbReference type="InterPro" id="IPR024567">
    <property type="entry name" value="RNase_HII/HIII_dom"/>
</dbReference>
<feature type="binding site" evidence="14 15">
    <location>
        <position position="78"/>
    </location>
    <ligand>
        <name>a divalent metal cation</name>
        <dbReference type="ChEBI" id="CHEBI:60240"/>
    </ligand>
</feature>
<evidence type="ECO:0000256" key="3">
    <source>
        <dbReference type="ARBA" id="ARBA00004065"/>
    </source>
</evidence>
<dbReference type="AlphaFoldDB" id="A0A165X6L5"/>
<evidence type="ECO:0000256" key="5">
    <source>
        <dbReference type="ARBA" id="ARBA00007383"/>
    </source>
</evidence>
<evidence type="ECO:0000256" key="8">
    <source>
        <dbReference type="ARBA" id="ARBA00022490"/>
    </source>
</evidence>
<evidence type="ECO:0000256" key="7">
    <source>
        <dbReference type="ARBA" id="ARBA00019179"/>
    </source>
</evidence>
<evidence type="ECO:0000313" key="19">
    <source>
        <dbReference type="Proteomes" id="UP000076476"/>
    </source>
</evidence>
<evidence type="ECO:0000256" key="6">
    <source>
        <dbReference type="ARBA" id="ARBA00012180"/>
    </source>
</evidence>
<evidence type="ECO:0000259" key="17">
    <source>
        <dbReference type="PROSITE" id="PS51975"/>
    </source>
</evidence>
<organism evidence="18 19">
    <name type="scientific">Aeribacillus pallidus</name>
    <dbReference type="NCBI Taxonomy" id="33936"/>
    <lineage>
        <taxon>Bacteria</taxon>
        <taxon>Bacillati</taxon>
        <taxon>Bacillota</taxon>
        <taxon>Bacilli</taxon>
        <taxon>Bacillales</taxon>
        <taxon>Bacillaceae</taxon>
        <taxon>Aeribacillus</taxon>
    </lineage>
</organism>
<dbReference type="GO" id="GO:0006298">
    <property type="term" value="P:mismatch repair"/>
    <property type="evidence" value="ECO:0007669"/>
    <property type="project" value="TreeGrafter"/>
</dbReference>
<feature type="binding site" evidence="14 15">
    <location>
        <position position="77"/>
    </location>
    <ligand>
        <name>a divalent metal cation</name>
        <dbReference type="ChEBI" id="CHEBI:60240"/>
    </ligand>
</feature>
<comment type="similarity">
    <text evidence="5 14 16">Belongs to the RNase HII family.</text>
</comment>
<dbReference type="CDD" id="cd07182">
    <property type="entry name" value="RNase_HII_bacteria_HII_like"/>
    <property type="match status" value="1"/>
</dbReference>
<dbReference type="SUPFAM" id="SSF53098">
    <property type="entry name" value="Ribonuclease H-like"/>
    <property type="match status" value="1"/>
</dbReference>
<dbReference type="Gene3D" id="3.30.420.10">
    <property type="entry name" value="Ribonuclease H-like superfamily/Ribonuclease H"/>
    <property type="match status" value="1"/>
</dbReference>
<dbReference type="GO" id="GO:0043137">
    <property type="term" value="P:DNA replication, removal of RNA primer"/>
    <property type="evidence" value="ECO:0007669"/>
    <property type="project" value="TreeGrafter"/>
</dbReference>
<gene>
    <name evidence="14" type="primary">rnhB</name>
    <name evidence="18" type="ORF">AZI98_11445</name>
</gene>
<dbReference type="NCBIfam" id="NF000595">
    <property type="entry name" value="PRK00015.1-3"/>
    <property type="match status" value="1"/>
</dbReference>
<evidence type="ECO:0000256" key="16">
    <source>
        <dbReference type="RuleBase" id="RU003515"/>
    </source>
</evidence>
<dbReference type="HAMAP" id="MF_00052_B">
    <property type="entry name" value="RNase_HII_B"/>
    <property type="match status" value="1"/>
</dbReference>
<feature type="domain" description="RNase H type-2" evidence="17">
    <location>
        <begin position="71"/>
        <end position="260"/>
    </location>
</feature>
<accession>A0A165X6L5</accession>
<dbReference type="PANTHER" id="PTHR10954:SF18">
    <property type="entry name" value="RIBONUCLEASE HII"/>
    <property type="match status" value="1"/>
</dbReference>
<keyword evidence="11 14" id="KW-0255">Endonuclease</keyword>
<dbReference type="EMBL" id="LWBR01000035">
    <property type="protein sequence ID" value="KZN95686.1"/>
    <property type="molecule type" value="Genomic_DNA"/>
</dbReference>
<dbReference type="Pfam" id="PF01351">
    <property type="entry name" value="RNase_HII"/>
    <property type="match status" value="1"/>
</dbReference>
<dbReference type="InterPro" id="IPR012337">
    <property type="entry name" value="RNaseH-like_sf"/>
</dbReference>
<evidence type="ECO:0000313" key="18">
    <source>
        <dbReference type="EMBL" id="KZN95686.1"/>
    </source>
</evidence>